<dbReference type="KEGG" id="ahel:Q31a_21240"/>
<feature type="compositionally biased region" description="Low complexity" evidence="1">
    <location>
        <begin position="577"/>
        <end position="586"/>
    </location>
</feature>
<keyword evidence="2" id="KW-1133">Transmembrane helix</keyword>
<keyword evidence="2" id="KW-0472">Membrane</keyword>
<accession>A0A518G5H7</accession>
<evidence type="ECO:0000313" key="4">
    <source>
        <dbReference type="Proteomes" id="UP000318017"/>
    </source>
</evidence>
<gene>
    <name evidence="3" type="ORF">Q31a_21240</name>
</gene>
<reference evidence="3 4" key="1">
    <citation type="submission" date="2019-02" db="EMBL/GenBank/DDBJ databases">
        <title>Deep-cultivation of Planctomycetes and their phenomic and genomic characterization uncovers novel biology.</title>
        <authorList>
            <person name="Wiegand S."/>
            <person name="Jogler M."/>
            <person name="Boedeker C."/>
            <person name="Pinto D."/>
            <person name="Vollmers J."/>
            <person name="Rivas-Marin E."/>
            <person name="Kohn T."/>
            <person name="Peeters S.H."/>
            <person name="Heuer A."/>
            <person name="Rast P."/>
            <person name="Oberbeckmann S."/>
            <person name="Bunk B."/>
            <person name="Jeske O."/>
            <person name="Meyerdierks A."/>
            <person name="Storesund J.E."/>
            <person name="Kallscheuer N."/>
            <person name="Luecker S."/>
            <person name="Lage O.M."/>
            <person name="Pohl T."/>
            <person name="Merkel B.J."/>
            <person name="Hornburger P."/>
            <person name="Mueller R.-W."/>
            <person name="Bruemmer F."/>
            <person name="Labrenz M."/>
            <person name="Spormann A.M."/>
            <person name="Op den Camp H."/>
            <person name="Overmann J."/>
            <person name="Amann R."/>
            <person name="Jetten M.S.M."/>
            <person name="Mascher T."/>
            <person name="Medema M.H."/>
            <person name="Devos D.P."/>
            <person name="Kaster A.-K."/>
            <person name="Ovreas L."/>
            <person name="Rohde M."/>
            <person name="Galperin M.Y."/>
            <person name="Jogler C."/>
        </authorList>
    </citation>
    <scope>NUCLEOTIDE SEQUENCE [LARGE SCALE GENOMIC DNA]</scope>
    <source>
        <strain evidence="3 4">Q31a</strain>
    </source>
</reference>
<feature type="region of interest" description="Disordered" evidence="1">
    <location>
        <begin position="561"/>
        <end position="657"/>
    </location>
</feature>
<feature type="transmembrane region" description="Helical" evidence="2">
    <location>
        <begin position="9"/>
        <end position="27"/>
    </location>
</feature>
<evidence type="ECO:0008006" key="5">
    <source>
        <dbReference type="Google" id="ProtNLM"/>
    </source>
</evidence>
<dbReference type="OrthoDB" id="239224at2"/>
<evidence type="ECO:0000313" key="3">
    <source>
        <dbReference type="EMBL" id="QDV23819.1"/>
    </source>
</evidence>
<organism evidence="3 4">
    <name type="scientific">Aureliella helgolandensis</name>
    <dbReference type="NCBI Taxonomy" id="2527968"/>
    <lineage>
        <taxon>Bacteria</taxon>
        <taxon>Pseudomonadati</taxon>
        <taxon>Planctomycetota</taxon>
        <taxon>Planctomycetia</taxon>
        <taxon>Pirellulales</taxon>
        <taxon>Pirellulaceae</taxon>
        <taxon>Aureliella</taxon>
    </lineage>
</organism>
<name>A0A518G5H7_9BACT</name>
<dbReference type="AlphaFoldDB" id="A0A518G5H7"/>
<dbReference type="RefSeq" id="WP_145077021.1">
    <property type="nucleotide sequence ID" value="NZ_CP036298.1"/>
</dbReference>
<keyword evidence="2" id="KW-0812">Transmembrane</keyword>
<dbReference type="EMBL" id="CP036298">
    <property type="protein sequence ID" value="QDV23819.1"/>
    <property type="molecule type" value="Genomic_DNA"/>
</dbReference>
<feature type="compositionally biased region" description="Low complexity" evidence="1">
    <location>
        <begin position="603"/>
        <end position="628"/>
    </location>
</feature>
<protein>
    <recommendedName>
        <fullName evidence="5">IRE (Iron responsive element)</fullName>
    </recommendedName>
</protein>
<sequence>MNIVVLRRRLFYIGAIVLLLIPLYFLGSPSIRNLDGSVKAAGGTLAQVRTAYDLGQGDLGEIDPASESMRLATLGLRGVAATILWQKAEYYKKEQYWDRLSATLNQIAILQPHFVKVWEFQSHNLSYNVSAEFDDYRQRYQWVKRGMDYLVKGSKFNKKRTEMPYELGWFFGNKFGVADERKQFRELYREDKNFHEEMQARSGMDLRQPAGLGPDRLPDNWLSGRLWYEHAYDMVAEGSKPAKSVMMFYRMGPQWLMKYSEGIQAEGILDIPARQAWKRAGEGWAEFGERQIQTSFGDTIYLRELARANEEYLNEKASFEEYCGQTYQDMLEQEMATLTSEQIAAWEKLDIDRTFNEVLMAEDVKKQLNFPPQSVVKKLPASQRLEATERANRLVAAKEKISHVEIYRNQINYAYWEARCIAEQEDAAILARTSMYEADQMLDKGELDGALEKYEIAWANWAELFNAHPAMMIDDAADAVLESIESYRKLLDQTELPDDFALRDFLEFRRRYDEQLTDPAMMGVISAWPARFPNRNFLTEMLLKTDALSADDAPAELPTINLQSPEVGQPPVPAPAASPTSEASEPLVQPAAESPPVATPENAATPEAGSEAESTSAPGAAASEGPPAESRKEAPSAVSTLEIAAPDQGQAPSPKLP</sequence>
<evidence type="ECO:0000256" key="1">
    <source>
        <dbReference type="SAM" id="MobiDB-lite"/>
    </source>
</evidence>
<dbReference type="Proteomes" id="UP000318017">
    <property type="component" value="Chromosome"/>
</dbReference>
<keyword evidence="4" id="KW-1185">Reference proteome</keyword>
<evidence type="ECO:0000256" key="2">
    <source>
        <dbReference type="SAM" id="Phobius"/>
    </source>
</evidence>
<proteinExistence type="predicted"/>